<dbReference type="InterPro" id="IPR036890">
    <property type="entry name" value="HATPase_C_sf"/>
</dbReference>
<evidence type="ECO:0000313" key="7">
    <source>
        <dbReference type="EMBL" id="KAA1398023.1"/>
    </source>
</evidence>
<feature type="transmembrane region" description="Helical" evidence="5">
    <location>
        <begin position="27"/>
        <end position="45"/>
    </location>
</feature>
<dbReference type="Gene3D" id="3.30.565.10">
    <property type="entry name" value="Histidine kinase-like ATPase, C-terminal domain"/>
    <property type="match status" value="1"/>
</dbReference>
<evidence type="ECO:0000256" key="4">
    <source>
        <dbReference type="SAM" id="MobiDB-lite"/>
    </source>
</evidence>
<feature type="transmembrane region" description="Helical" evidence="5">
    <location>
        <begin position="152"/>
        <end position="172"/>
    </location>
</feature>
<feature type="transmembrane region" description="Helical" evidence="5">
    <location>
        <begin position="83"/>
        <end position="101"/>
    </location>
</feature>
<evidence type="ECO:0000259" key="6">
    <source>
        <dbReference type="Pfam" id="PF07730"/>
    </source>
</evidence>
<dbReference type="Gene3D" id="1.20.5.1930">
    <property type="match status" value="1"/>
</dbReference>
<dbReference type="OrthoDB" id="5241784at2"/>
<organism evidence="7 8">
    <name type="scientific">Aeromicrobium ginsengisoli</name>
    <dbReference type="NCBI Taxonomy" id="363867"/>
    <lineage>
        <taxon>Bacteria</taxon>
        <taxon>Bacillati</taxon>
        <taxon>Actinomycetota</taxon>
        <taxon>Actinomycetes</taxon>
        <taxon>Propionibacteriales</taxon>
        <taxon>Nocardioidaceae</taxon>
        <taxon>Aeromicrobium</taxon>
    </lineage>
</organism>
<gene>
    <name evidence="7" type="ORF">ESP70_011880</name>
</gene>
<keyword evidence="3" id="KW-0902">Two-component regulatory system</keyword>
<evidence type="ECO:0000256" key="1">
    <source>
        <dbReference type="ARBA" id="ARBA00022679"/>
    </source>
</evidence>
<keyword evidence="1" id="KW-0808">Transferase</keyword>
<dbReference type="PANTHER" id="PTHR24421:SF63">
    <property type="entry name" value="SENSOR HISTIDINE KINASE DESK"/>
    <property type="match status" value="1"/>
</dbReference>
<protein>
    <submittedName>
        <fullName evidence="7">Sensor histidine kinase</fullName>
    </submittedName>
</protein>
<feature type="domain" description="Signal transduction histidine kinase subgroup 3 dimerisation and phosphoacceptor" evidence="6">
    <location>
        <begin position="193"/>
        <end position="256"/>
    </location>
</feature>
<dbReference type="GO" id="GO:0016020">
    <property type="term" value="C:membrane"/>
    <property type="evidence" value="ECO:0007669"/>
    <property type="project" value="InterPro"/>
</dbReference>
<keyword evidence="8" id="KW-1185">Reference proteome</keyword>
<keyword evidence="5" id="KW-0472">Membrane</keyword>
<dbReference type="EMBL" id="SDPQ02000002">
    <property type="protein sequence ID" value="KAA1398023.1"/>
    <property type="molecule type" value="Genomic_DNA"/>
</dbReference>
<name>A0A5M4FGW3_9ACTN</name>
<dbReference type="CDD" id="cd16917">
    <property type="entry name" value="HATPase_UhpB-NarQ-NarX-like"/>
    <property type="match status" value="1"/>
</dbReference>
<keyword evidence="5" id="KW-0812">Transmembrane</keyword>
<accession>A0A5M4FGW3</accession>
<dbReference type="GO" id="GO:0000155">
    <property type="term" value="F:phosphorelay sensor kinase activity"/>
    <property type="evidence" value="ECO:0007669"/>
    <property type="project" value="InterPro"/>
</dbReference>
<sequence>MSTLGSVSFARFDPQSDPADRARFGRLLGAGIWLFFLGNPLGALLRNDDLAARYGGVAALAVFVVVYLHGLSRIPQFHLRRQVPLAWAYIAILLTCFGIVVPGAGDQSMTCLVFIAALAVAVLPKWHAGAVVVMLFGGITAAGYLVDGWSAHGNNFAVLLAAAAVWSFRLAWQRQAKLMAAERDLSELAVEEERARIARDLHDILGHSLTVISVKAELAERLFDDDPVRARAELQDLQRLSRDALADVRSTAQGIRGISLPGEIASARMALESAGIEPSLPTVADDVPSRWRELFAWTLREGVTNVIRHSQATRCEVELDPAHIRVSDDGRGPCPDDGSGNGLEGLRQRARLAGATVTTSPGPGDRGFSLTVSVPA</sequence>
<comment type="caution">
    <text evidence="7">The sequence shown here is derived from an EMBL/GenBank/DDBJ whole genome shotgun (WGS) entry which is preliminary data.</text>
</comment>
<dbReference type="Pfam" id="PF07730">
    <property type="entry name" value="HisKA_3"/>
    <property type="match status" value="1"/>
</dbReference>
<dbReference type="AlphaFoldDB" id="A0A5M4FGW3"/>
<keyword evidence="2 7" id="KW-0418">Kinase</keyword>
<dbReference type="InterPro" id="IPR011712">
    <property type="entry name" value="Sig_transdc_His_kin_sub3_dim/P"/>
</dbReference>
<dbReference type="GO" id="GO:0046983">
    <property type="term" value="F:protein dimerization activity"/>
    <property type="evidence" value="ECO:0007669"/>
    <property type="project" value="InterPro"/>
</dbReference>
<dbReference type="SUPFAM" id="SSF55874">
    <property type="entry name" value="ATPase domain of HSP90 chaperone/DNA topoisomerase II/histidine kinase"/>
    <property type="match status" value="1"/>
</dbReference>
<dbReference type="InterPro" id="IPR050482">
    <property type="entry name" value="Sensor_HK_TwoCompSys"/>
</dbReference>
<dbReference type="Proteomes" id="UP000380867">
    <property type="component" value="Unassembled WGS sequence"/>
</dbReference>
<dbReference type="PANTHER" id="PTHR24421">
    <property type="entry name" value="NITRATE/NITRITE SENSOR PROTEIN NARX-RELATED"/>
    <property type="match status" value="1"/>
</dbReference>
<reference evidence="7" key="1">
    <citation type="submission" date="2019-09" db="EMBL/GenBank/DDBJ databases">
        <authorList>
            <person name="Li J."/>
        </authorList>
    </citation>
    <scope>NUCLEOTIDE SEQUENCE [LARGE SCALE GENOMIC DNA]</scope>
    <source>
        <strain evidence="7">JCM 14732</strain>
    </source>
</reference>
<keyword evidence="5" id="KW-1133">Transmembrane helix</keyword>
<evidence type="ECO:0000256" key="3">
    <source>
        <dbReference type="ARBA" id="ARBA00023012"/>
    </source>
</evidence>
<proteinExistence type="predicted"/>
<feature type="region of interest" description="Disordered" evidence="4">
    <location>
        <begin position="356"/>
        <end position="376"/>
    </location>
</feature>
<feature type="transmembrane region" description="Helical" evidence="5">
    <location>
        <begin position="51"/>
        <end position="71"/>
    </location>
</feature>
<evidence type="ECO:0000313" key="8">
    <source>
        <dbReference type="Proteomes" id="UP000380867"/>
    </source>
</evidence>
<evidence type="ECO:0000256" key="2">
    <source>
        <dbReference type="ARBA" id="ARBA00022777"/>
    </source>
</evidence>
<evidence type="ECO:0000256" key="5">
    <source>
        <dbReference type="SAM" id="Phobius"/>
    </source>
</evidence>
<feature type="transmembrane region" description="Helical" evidence="5">
    <location>
        <begin position="107"/>
        <end position="123"/>
    </location>
</feature>